<evidence type="ECO:0000256" key="4">
    <source>
        <dbReference type="ARBA" id="ARBA00022807"/>
    </source>
</evidence>
<evidence type="ECO:0000313" key="8">
    <source>
        <dbReference type="Proteomes" id="UP000570678"/>
    </source>
</evidence>
<proteinExistence type="inferred from homology"/>
<keyword evidence="4" id="KW-0788">Thiol protease</keyword>
<feature type="domain" description="NlpC/P60" evidence="6">
    <location>
        <begin position="71"/>
        <end position="182"/>
    </location>
</feature>
<dbReference type="InterPro" id="IPR038765">
    <property type="entry name" value="Papain-like_cys_pep_sf"/>
</dbReference>
<dbReference type="InterPro" id="IPR051794">
    <property type="entry name" value="PG_Endopeptidase_C40"/>
</dbReference>
<dbReference type="PANTHER" id="PTHR47359:SF3">
    <property type="entry name" value="NLP_P60 DOMAIN-CONTAINING PROTEIN-RELATED"/>
    <property type="match status" value="1"/>
</dbReference>
<reference evidence="7 8" key="1">
    <citation type="submission" date="2020-04" db="EMBL/GenBank/DDBJ databases">
        <title>MicrobeNet Type strains.</title>
        <authorList>
            <person name="Nicholson A.C."/>
        </authorList>
    </citation>
    <scope>NUCLEOTIDE SEQUENCE [LARGE SCALE GENOMIC DNA]</scope>
    <source>
        <strain evidence="7 8">JCM 3332</strain>
    </source>
</reference>
<keyword evidence="8" id="KW-1185">Reference proteome</keyword>
<dbReference type="GO" id="GO:0008234">
    <property type="term" value="F:cysteine-type peptidase activity"/>
    <property type="evidence" value="ECO:0007669"/>
    <property type="project" value="UniProtKB-KW"/>
</dbReference>
<comment type="caution">
    <text evidence="7">The sequence shown here is derived from an EMBL/GenBank/DDBJ whole genome shotgun (WGS) entry which is preliminary data.</text>
</comment>
<organism evidence="7 8">
    <name type="scientific">Nocardia flavorosea</name>
    <dbReference type="NCBI Taxonomy" id="53429"/>
    <lineage>
        <taxon>Bacteria</taxon>
        <taxon>Bacillati</taxon>
        <taxon>Actinomycetota</taxon>
        <taxon>Actinomycetes</taxon>
        <taxon>Mycobacteriales</taxon>
        <taxon>Nocardiaceae</taxon>
        <taxon>Nocardia</taxon>
    </lineage>
</organism>
<comment type="similarity">
    <text evidence="1">Belongs to the peptidase C40 family.</text>
</comment>
<evidence type="ECO:0000256" key="2">
    <source>
        <dbReference type="ARBA" id="ARBA00022670"/>
    </source>
</evidence>
<dbReference type="EMBL" id="JAAXOT010000020">
    <property type="protein sequence ID" value="NKY60117.1"/>
    <property type="molecule type" value="Genomic_DNA"/>
</dbReference>
<evidence type="ECO:0000259" key="6">
    <source>
        <dbReference type="PROSITE" id="PS51935"/>
    </source>
</evidence>
<evidence type="ECO:0000256" key="3">
    <source>
        <dbReference type="ARBA" id="ARBA00022801"/>
    </source>
</evidence>
<dbReference type="InterPro" id="IPR000064">
    <property type="entry name" value="NLP_P60_dom"/>
</dbReference>
<evidence type="ECO:0000256" key="1">
    <source>
        <dbReference type="ARBA" id="ARBA00007074"/>
    </source>
</evidence>
<dbReference type="Gene3D" id="3.90.1720.10">
    <property type="entry name" value="endopeptidase domain like (from Nostoc punctiforme)"/>
    <property type="match status" value="1"/>
</dbReference>
<keyword evidence="3" id="KW-0378">Hydrolase</keyword>
<keyword evidence="5" id="KW-0732">Signal</keyword>
<sequence>MESVPLVRKRMAVMAVLAAAAAGSVLCTAAPAEARPVTVPGLGVFEVPDHIPLPSGVPGITTPEPAPQFTPAPGDLAIQAARSKLGAPYVSGGTGPNTFDCSGLVKWAYQQAGVDVPRTSWSQLSAGTPVPLDQLRVGDVISYSGGGHSALYAGDGQVIHAATTTVEISPMSYSPVVGARRY</sequence>
<protein>
    <submittedName>
        <fullName evidence="7">C40 family peptidase</fullName>
    </submittedName>
</protein>
<accession>A0A846YLW8</accession>
<dbReference type="Proteomes" id="UP000570678">
    <property type="component" value="Unassembled WGS sequence"/>
</dbReference>
<dbReference type="SUPFAM" id="SSF54001">
    <property type="entry name" value="Cysteine proteinases"/>
    <property type="match status" value="1"/>
</dbReference>
<feature type="chain" id="PRO_5032760567" evidence="5">
    <location>
        <begin position="35"/>
        <end position="182"/>
    </location>
</feature>
<dbReference type="AlphaFoldDB" id="A0A846YLW8"/>
<evidence type="ECO:0000313" key="7">
    <source>
        <dbReference type="EMBL" id="NKY60117.1"/>
    </source>
</evidence>
<dbReference type="PANTHER" id="PTHR47359">
    <property type="entry name" value="PEPTIDOGLYCAN DL-ENDOPEPTIDASE CWLO"/>
    <property type="match status" value="1"/>
</dbReference>
<evidence type="ECO:0000256" key="5">
    <source>
        <dbReference type="SAM" id="SignalP"/>
    </source>
</evidence>
<name>A0A846YLW8_9NOCA</name>
<dbReference type="GO" id="GO:0006508">
    <property type="term" value="P:proteolysis"/>
    <property type="evidence" value="ECO:0007669"/>
    <property type="project" value="UniProtKB-KW"/>
</dbReference>
<dbReference type="Pfam" id="PF00877">
    <property type="entry name" value="NLPC_P60"/>
    <property type="match status" value="1"/>
</dbReference>
<keyword evidence="2" id="KW-0645">Protease</keyword>
<feature type="signal peptide" evidence="5">
    <location>
        <begin position="1"/>
        <end position="34"/>
    </location>
</feature>
<dbReference type="PROSITE" id="PS51935">
    <property type="entry name" value="NLPC_P60"/>
    <property type="match status" value="1"/>
</dbReference>
<gene>
    <name evidence="7" type="ORF">HGA15_29045</name>
</gene>